<evidence type="ECO:0000256" key="1">
    <source>
        <dbReference type="SAM" id="MobiDB-lite"/>
    </source>
</evidence>
<feature type="compositionally biased region" description="Polar residues" evidence="1">
    <location>
        <begin position="387"/>
        <end position="401"/>
    </location>
</feature>
<dbReference type="Pfam" id="PF00534">
    <property type="entry name" value="Glycos_transf_1"/>
    <property type="match status" value="1"/>
</dbReference>
<keyword evidence="5" id="KW-1185">Reference proteome</keyword>
<dbReference type="Proteomes" id="UP001556196">
    <property type="component" value="Unassembled WGS sequence"/>
</dbReference>
<dbReference type="PANTHER" id="PTHR45947">
    <property type="entry name" value="SULFOQUINOVOSYL TRANSFERASE SQD2"/>
    <property type="match status" value="1"/>
</dbReference>
<dbReference type="RefSeq" id="WP_367724953.1">
    <property type="nucleotide sequence ID" value="NZ_JBFOCI010000005.1"/>
</dbReference>
<dbReference type="SUPFAM" id="SSF53756">
    <property type="entry name" value="UDP-Glycosyltransferase/glycogen phosphorylase"/>
    <property type="match status" value="1"/>
</dbReference>
<dbReference type="GO" id="GO:0016757">
    <property type="term" value="F:glycosyltransferase activity"/>
    <property type="evidence" value="ECO:0007669"/>
    <property type="project" value="UniProtKB-KW"/>
</dbReference>
<evidence type="ECO:0000259" key="2">
    <source>
        <dbReference type="Pfam" id="PF00534"/>
    </source>
</evidence>
<dbReference type="InterPro" id="IPR050194">
    <property type="entry name" value="Glycosyltransferase_grp1"/>
</dbReference>
<feature type="domain" description="Glycosyl transferase family 1" evidence="2">
    <location>
        <begin position="191"/>
        <end position="355"/>
    </location>
</feature>
<dbReference type="Pfam" id="PF13439">
    <property type="entry name" value="Glyco_transf_4"/>
    <property type="match status" value="1"/>
</dbReference>
<gene>
    <name evidence="4" type="ORF">ABUE31_17415</name>
</gene>
<evidence type="ECO:0000313" key="4">
    <source>
        <dbReference type="EMBL" id="MEW9807771.1"/>
    </source>
</evidence>
<dbReference type="InterPro" id="IPR001296">
    <property type="entry name" value="Glyco_trans_1"/>
</dbReference>
<name>A0ABV3R371_9HYPH</name>
<evidence type="ECO:0000313" key="5">
    <source>
        <dbReference type="Proteomes" id="UP001556196"/>
    </source>
</evidence>
<comment type="caution">
    <text evidence="4">The sequence shown here is derived from an EMBL/GenBank/DDBJ whole genome shotgun (WGS) entry which is preliminary data.</text>
</comment>
<dbReference type="Gene3D" id="3.40.50.2000">
    <property type="entry name" value="Glycogen Phosphorylase B"/>
    <property type="match status" value="2"/>
</dbReference>
<accession>A0ABV3R371</accession>
<evidence type="ECO:0000259" key="3">
    <source>
        <dbReference type="Pfam" id="PF13439"/>
    </source>
</evidence>
<organism evidence="4 5">
    <name type="scientific">Mesorhizobium marinum</name>
    <dbReference type="NCBI Taxonomy" id="3228790"/>
    <lineage>
        <taxon>Bacteria</taxon>
        <taxon>Pseudomonadati</taxon>
        <taxon>Pseudomonadota</taxon>
        <taxon>Alphaproteobacteria</taxon>
        <taxon>Hyphomicrobiales</taxon>
        <taxon>Phyllobacteriaceae</taxon>
        <taxon>Mesorhizobium</taxon>
    </lineage>
</organism>
<dbReference type="EC" id="2.4.-.-" evidence="4"/>
<feature type="domain" description="Glycosyltransferase subfamily 4-like N-terminal" evidence="3">
    <location>
        <begin position="61"/>
        <end position="182"/>
    </location>
</feature>
<dbReference type="CDD" id="cd03801">
    <property type="entry name" value="GT4_PimA-like"/>
    <property type="match status" value="1"/>
</dbReference>
<dbReference type="InterPro" id="IPR028098">
    <property type="entry name" value="Glyco_trans_4-like_N"/>
</dbReference>
<dbReference type="EMBL" id="JBFOCI010000005">
    <property type="protein sequence ID" value="MEW9807771.1"/>
    <property type="molecule type" value="Genomic_DNA"/>
</dbReference>
<protein>
    <submittedName>
        <fullName evidence="4">Glycosyltransferase family 4 protein</fullName>
        <ecNumber evidence="4">2.4.-.-</ecNumber>
    </submittedName>
</protein>
<proteinExistence type="predicted"/>
<sequence length="401" mass="43431">MKKRTDRGPVRLLFIQTQAEMAGAQEISRLLGEGLSGKERGGLPEFEVHHLFFYRKTAAFDRWTNVHFCLEDSPKGPLSFVRFLWRLVRMVARIRPDVVLTFQHYGNIFGAPAAHLAGAPVVIANHVSAPATISPAARSIDKALGLLGAYDIITVNSNETWRNYQSYPERYRRRLVHVPHGFEDKSVEVGRREARAAFGLPAGVPLMGSVARLHPLKQLDAAVRVLACRPSLHLAIAGQGPDEGRLRAIAEQLGVASRLHLIGDMPPSRVGLFLAGLNAFVFPSTAETFGLAAVEAAQAGIPVVANELPVLREVLTVDGEPCALFADAANVDDFAAKIDQVFQDHKQAAHMVALGRRLAGRYSVDGMVEAYAGLIRQSLDSDAGRTAGSSAPSTAALRSQQ</sequence>
<keyword evidence="4" id="KW-0328">Glycosyltransferase</keyword>
<dbReference type="PANTHER" id="PTHR45947:SF3">
    <property type="entry name" value="SULFOQUINOVOSYL TRANSFERASE SQD2"/>
    <property type="match status" value="1"/>
</dbReference>
<feature type="region of interest" description="Disordered" evidence="1">
    <location>
        <begin position="382"/>
        <end position="401"/>
    </location>
</feature>
<keyword evidence="4" id="KW-0808">Transferase</keyword>
<reference evidence="4 5" key="1">
    <citation type="submission" date="2024-06" db="EMBL/GenBank/DDBJ databases">
        <authorList>
            <person name="Tuo L."/>
        </authorList>
    </citation>
    <scope>NUCLEOTIDE SEQUENCE [LARGE SCALE GENOMIC DNA]</scope>
    <source>
        <strain evidence="4 5">ZMM04-5</strain>
    </source>
</reference>